<dbReference type="Gene3D" id="1.20.140.40">
    <property type="entry name" value="Invertase/pectin methylesterase inhibitor family protein"/>
    <property type="match status" value="1"/>
</dbReference>
<dbReference type="NCBIfam" id="TIGR01614">
    <property type="entry name" value="PME_inhib"/>
    <property type="match status" value="1"/>
</dbReference>
<evidence type="ECO:0000313" key="6">
    <source>
        <dbReference type="EMBL" id="KAF8702615.1"/>
    </source>
</evidence>
<feature type="signal peptide" evidence="4">
    <location>
        <begin position="1"/>
        <end position="22"/>
    </location>
</feature>
<reference evidence="6" key="1">
    <citation type="submission" date="2020-07" db="EMBL/GenBank/DDBJ databases">
        <title>Genome sequence and genetic diversity analysis of an under-domesticated orphan crop, white fonio (Digitaria exilis).</title>
        <authorList>
            <person name="Bennetzen J.L."/>
            <person name="Chen S."/>
            <person name="Ma X."/>
            <person name="Wang X."/>
            <person name="Yssel A.E.J."/>
            <person name="Chaluvadi S.R."/>
            <person name="Johnson M."/>
            <person name="Gangashetty P."/>
            <person name="Hamidou F."/>
            <person name="Sanogo M.D."/>
            <person name="Zwaenepoel A."/>
            <person name="Wallace J."/>
            <person name="Van De Peer Y."/>
            <person name="Van Deynze A."/>
        </authorList>
    </citation>
    <scope>NUCLEOTIDE SEQUENCE</scope>
    <source>
        <tissue evidence="6">Leaves</tissue>
    </source>
</reference>
<dbReference type="PANTHER" id="PTHR35357">
    <property type="entry name" value="OS02G0537100 PROTEIN"/>
    <property type="match status" value="1"/>
</dbReference>
<organism evidence="6 7">
    <name type="scientific">Digitaria exilis</name>
    <dbReference type="NCBI Taxonomy" id="1010633"/>
    <lineage>
        <taxon>Eukaryota</taxon>
        <taxon>Viridiplantae</taxon>
        <taxon>Streptophyta</taxon>
        <taxon>Embryophyta</taxon>
        <taxon>Tracheophyta</taxon>
        <taxon>Spermatophyta</taxon>
        <taxon>Magnoliopsida</taxon>
        <taxon>Liliopsida</taxon>
        <taxon>Poales</taxon>
        <taxon>Poaceae</taxon>
        <taxon>PACMAD clade</taxon>
        <taxon>Panicoideae</taxon>
        <taxon>Panicodae</taxon>
        <taxon>Paniceae</taxon>
        <taxon>Anthephorinae</taxon>
        <taxon>Digitaria</taxon>
    </lineage>
</organism>
<dbReference type="Proteomes" id="UP000636709">
    <property type="component" value="Unassembled WGS sequence"/>
</dbReference>
<evidence type="ECO:0000256" key="3">
    <source>
        <dbReference type="ARBA" id="ARBA00038471"/>
    </source>
</evidence>
<gene>
    <name evidence="6" type="ORF">HU200_033002</name>
</gene>
<dbReference type="OrthoDB" id="1872906at2759"/>
<sequence>MKRVQAIASLLFLLVCSTSTSSVSTTTVHDVCQCIAEKDNKPGKHDEHSISYDDCVKFFQADKGSATANIYGLAAIATKIMGETAKSVADRIAHLQASEEDKQRLACLDKCAEEYKDAAAGIREVAKGIASSDTKKRLGDAAMPLIMVDDALNICEEEFKMIHKPSPLATENTKFLKEVGITMYVTGVLH</sequence>
<feature type="chain" id="PRO_5032270487" description="Pectinesterase inhibitor domain-containing protein" evidence="4">
    <location>
        <begin position="23"/>
        <end position="190"/>
    </location>
</feature>
<comment type="caution">
    <text evidence="6">The sequence shown here is derived from an EMBL/GenBank/DDBJ whole genome shotgun (WGS) entry which is preliminary data.</text>
</comment>
<dbReference type="GO" id="GO:0004857">
    <property type="term" value="F:enzyme inhibitor activity"/>
    <property type="evidence" value="ECO:0007669"/>
    <property type="project" value="InterPro"/>
</dbReference>
<evidence type="ECO:0000313" key="7">
    <source>
        <dbReference type="Proteomes" id="UP000636709"/>
    </source>
</evidence>
<dbReference type="InterPro" id="IPR006501">
    <property type="entry name" value="Pectinesterase_inhib_dom"/>
</dbReference>
<dbReference type="SUPFAM" id="SSF101148">
    <property type="entry name" value="Plant invertase/pectin methylesterase inhibitor"/>
    <property type="match status" value="1"/>
</dbReference>
<keyword evidence="1 4" id="KW-0732">Signal</keyword>
<evidence type="ECO:0000256" key="2">
    <source>
        <dbReference type="ARBA" id="ARBA00023157"/>
    </source>
</evidence>
<evidence type="ECO:0000259" key="5">
    <source>
        <dbReference type="SMART" id="SM00856"/>
    </source>
</evidence>
<keyword evidence="7" id="KW-1185">Reference proteome</keyword>
<dbReference type="SMART" id="SM00856">
    <property type="entry name" value="PMEI"/>
    <property type="match status" value="1"/>
</dbReference>
<dbReference type="PANTHER" id="PTHR35357:SF24">
    <property type="entry name" value="OS04G0587200 PROTEIN"/>
    <property type="match status" value="1"/>
</dbReference>
<feature type="domain" description="Pectinesterase inhibitor" evidence="5">
    <location>
        <begin position="23"/>
        <end position="185"/>
    </location>
</feature>
<name>A0A835ERY9_9POAL</name>
<keyword evidence="2" id="KW-1015">Disulfide bond</keyword>
<dbReference type="AlphaFoldDB" id="A0A835ERY9"/>
<evidence type="ECO:0000256" key="4">
    <source>
        <dbReference type="SAM" id="SignalP"/>
    </source>
</evidence>
<accession>A0A835ERY9</accession>
<protein>
    <recommendedName>
        <fullName evidence="5">Pectinesterase inhibitor domain-containing protein</fullName>
    </recommendedName>
</protein>
<comment type="similarity">
    <text evidence="3">Belongs to the PMEI family.</text>
</comment>
<dbReference type="EMBL" id="JACEFO010001785">
    <property type="protein sequence ID" value="KAF8702615.1"/>
    <property type="molecule type" value="Genomic_DNA"/>
</dbReference>
<proteinExistence type="inferred from homology"/>
<dbReference type="InterPro" id="IPR035513">
    <property type="entry name" value="Invertase/methylesterase_inhib"/>
</dbReference>
<evidence type="ECO:0000256" key="1">
    <source>
        <dbReference type="ARBA" id="ARBA00022729"/>
    </source>
</evidence>
<dbReference type="Pfam" id="PF04043">
    <property type="entry name" value="PMEI"/>
    <property type="match status" value="1"/>
</dbReference>